<accession>A0A7W5YCY5</accession>
<dbReference type="InterPro" id="IPR000917">
    <property type="entry name" value="Sulfatase_N"/>
</dbReference>
<organism evidence="6 7">
    <name type="scientific">Alloprevotella rava</name>
    <dbReference type="NCBI Taxonomy" id="671218"/>
    <lineage>
        <taxon>Bacteria</taxon>
        <taxon>Pseudomonadati</taxon>
        <taxon>Bacteroidota</taxon>
        <taxon>Bacteroidia</taxon>
        <taxon>Bacteroidales</taxon>
        <taxon>Prevotellaceae</taxon>
        <taxon>Alloprevotella</taxon>
    </lineage>
</organism>
<feature type="signal peptide" evidence="4">
    <location>
        <begin position="1"/>
        <end position="21"/>
    </location>
</feature>
<comment type="caution">
    <text evidence="6">The sequence shown here is derived from an EMBL/GenBank/DDBJ whole genome shotgun (WGS) entry which is preliminary data.</text>
</comment>
<feature type="modified residue" description="3-oxoalanine (Ser)" evidence="3">
    <location>
        <position position="73"/>
    </location>
</feature>
<dbReference type="InterPro" id="IPR017850">
    <property type="entry name" value="Alkaline_phosphatase_core_sf"/>
</dbReference>
<reference evidence="6 7" key="1">
    <citation type="submission" date="2020-08" db="EMBL/GenBank/DDBJ databases">
        <title>Genomic Encyclopedia of Type Strains, Phase IV (KMG-IV): sequencing the most valuable type-strain genomes for metagenomic binning, comparative biology and taxonomic classification.</title>
        <authorList>
            <person name="Goeker M."/>
        </authorList>
    </citation>
    <scope>NUCLEOTIDE SEQUENCE [LARGE SCALE GENOMIC DNA]</scope>
    <source>
        <strain evidence="6 7">DSM 22548</strain>
    </source>
</reference>
<evidence type="ECO:0000256" key="1">
    <source>
        <dbReference type="ARBA" id="ARBA00008779"/>
    </source>
</evidence>
<name>A0A7W5YCY5_9BACT</name>
<dbReference type="PANTHER" id="PTHR43751:SF6">
    <property type="entry name" value="N-ACETYLGALACTOSAMINE-6-O-SULFATASE"/>
    <property type="match status" value="1"/>
</dbReference>
<gene>
    <name evidence="6" type="ORF">FHS60_000106</name>
</gene>
<protein>
    <submittedName>
        <fullName evidence="6">Arylsulfatase A-like enzyme</fullName>
    </submittedName>
</protein>
<dbReference type="PROSITE" id="PS00523">
    <property type="entry name" value="SULFATASE_1"/>
    <property type="match status" value="1"/>
</dbReference>
<dbReference type="Proteomes" id="UP000541425">
    <property type="component" value="Unassembled WGS sequence"/>
</dbReference>
<dbReference type="Pfam" id="PF00884">
    <property type="entry name" value="Sulfatase"/>
    <property type="match status" value="1"/>
</dbReference>
<evidence type="ECO:0000256" key="3">
    <source>
        <dbReference type="PIRSR" id="PIRSR600917-52"/>
    </source>
</evidence>
<comment type="PTM">
    <text evidence="3">The conversion to 3-oxoalanine (also known as C-formylglycine, FGly), of a serine or cysteine residue in prokaryotes and of a cysteine residue in eukaryotes, is critical for catalytic activity.</text>
</comment>
<dbReference type="Gene3D" id="3.40.720.10">
    <property type="entry name" value="Alkaline Phosphatase, subunit A"/>
    <property type="match status" value="1"/>
</dbReference>
<feature type="chain" id="PRO_5031028233" evidence="4">
    <location>
        <begin position="22"/>
        <end position="503"/>
    </location>
</feature>
<evidence type="ECO:0000256" key="4">
    <source>
        <dbReference type="SAM" id="SignalP"/>
    </source>
</evidence>
<evidence type="ECO:0000313" key="7">
    <source>
        <dbReference type="Proteomes" id="UP000541425"/>
    </source>
</evidence>
<feature type="domain" description="Sulfatase N-terminal" evidence="5">
    <location>
        <begin position="25"/>
        <end position="397"/>
    </location>
</feature>
<sequence>MKSKFLLPSLSLLAMAAAAQHADRPNVLLLVADDLGYGDLSCYGAKHVSTPVVDSLASRGARFTDMHACASTSTPSRYSLLTGKYPFRREGTDVAPGDAGLIFLPTEYTLADLFKEAGYRTAAIGKWHLGLGAETGKQDWNGKLDVTPADIGFDYHYLMAATADRVPCVFIEQGRVANYDASAPIQVSYRKNFPGEPTGRTHPEMLKLLPSHGHDMSIVNGISRIGYMKGGGKALWRDEDIADSIAAHAINFISQETDKPFFMYLCTNDVHVPRYPHERFRGKSSMGLRGEAILQFDETVRQVVTALREKGLDKNTLIIITSDNGPVLDDGYRDEAWKLAGSHNPSGSFRGGKYSSYEGGTAVPFIVYWPKHVKSGTTSNALSSHIDLGASLAQLIGAKVPQGAFPDSRQHLRQLLGKSHRNRNFVVTMPNNRSVDLRVGRWKYIPASRGYAEAWQTHIETGYQLKPQLYDLRRSPYEGQELSSRYPRLAHRLQKVLNKIVKQ</sequence>
<dbReference type="Gene3D" id="3.30.1120.10">
    <property type="match status" value="1"/>
</dbReference>
<comment type="similarity">
    <text evidence="1">Belongs to the sulfatase family.</text>
</comment>
<keyword evidence="4" id="KW-0732">Signal</keyword>
<dbReference type="InterPro" id="IPR052701">
    <property type="entry name" value="GAG_Ulvan_Degrading_Sulfatases"/>
</dbReference>
<dbReference type="PANTHER" id="PTHR43751">
    <property type="entry name" value="SULFATASE"/>
    <property type="match status" value="1"/>
</dbReference>
<evidence type="ECO:0000256" key="2">
    <source>
        <dbReference type="ARBA" id="ARBA00022801"/>
    </source>
</evidence>
<dbReference type="SUPFAM" id="SSF53649">
    <property type="entry name" value="Alkaline phosphatase-like"/>
    <property type="match status" value="1"/>
</dbReference>
<evidence type="ECO:0000259" key="5">
    <source>
        <dbReference type="Pfam" id="PF00884"/>
    </source>
</evidence>
<proteinExistence type="inferred from homology"/>
<dbReference type="RefSeq" id="WP_183693526.1">
    <property type="nucleotide sequence ID" value="NZ_JACICA010000001.1"/>
</dbReference>
<dbReference type="InterPro" id="IPR024607">
    <property type="entry name" value="Sulfatase_CS"/>
</dbReference>
<dbReference type="GO" id="GO:0016787">
    <property type="term" value="F:hydrolase activity"/>
    <property type="evidence" value="ECO:0007669"/>
    <property type="project" value="UniProtKB-KW"/>
</dbReference>
<evidence type="ECO:0000313" key="6">
    <source>
        <dbReference type="EMBL" id="MBB3701664.1"/>
    </source>
</evidence>
<dbReference type="EMBL" id="JACICA010000001">
    <property type="protein sequence ID" value="MBB3701664.1"/>
    <property type="molecule type" value="Genomic_DNA"/>
</dbReference>
<dbReference type="AlphaFoldDB" id="A0A7W5YCY5"/>
<dbReference type="PROSITE" id="PS00149">
    <property type="entry name" value="SULFATASE_2"/>
    <property type="match status" value="1"/>
</dbReference>
<keyword evidence="2" id="KW-0378">Hydrolase</keyword>